<protein>
    <submittedName>
        <fullName evidence="1">Uncharacterized protein</fullName>
    </submittedName>
</protein>
<dbReference type="EMBL" id="RWJI01000001">
    <property type="protein sequence ID" value="RRQ52513.1"/>
    <property type="molecule type" value="Genomic_DNA"/>
</dbReference>
<dbReference type="AlphaFoldDB" id="A0A3R8QA13"/>
<dbReference type="RefSeq" id="WP_125230529.1">
    <property type="nucleotide sequence ID" value="NZ_RWJI01000001.1"/>
</dbReference>
<evidence type="ECO:0000313" key="2">
    <source>
        <dbReference type="Proteomes" id="UP000268553"/>
    </source>
</evidence>
<reference evidence="1 2" key="1">
    <citation type="submission" date="2018-12" db="EMBL/GenBank/DDBJ databases">
        <authorList>
            <person name="Kim S.-J."/>
            <person name="Jung G.-Y."/>
        </authorList>
    </citation>
    <scope>NUCLEOTIDE SEQUENCE [LARGE SCALE GENOMIC DNA]</scope>
    <source>
        <strain evidence="1 2">03SU3-P</strain>
    </source>
</reference>
<organism evidence="1 2">
    <name type="scientific">Sphingorhabdus wooponensis</name>
    <dbReference type="NCBI Taxonomy" id="940136"/>
    <lineage>
        <taxon>Bacteria</taxon>
        <taxon>Pseudomonadati</taxon>
        <taxon>Pseudomonadota</taxon>
        <taxon>Alphaproteobacteria</taxon>
        <taxon>Sphingomonadales</taxon>
        <taxon>Sphingomonadaceae</taxon>
        <taxon>Sphingorhabdus</taxon>
    </lineage>
</organism>
<comment type="caution">
    <text evidence="1">The sequence shown here is derived from an EMBL/GenBank/DDBJ whole genome shotgun (WGS) entry which is preliminary data.</text>
</comment>
<proteinExistence type="predicted"/>
<gene>
    <name evidence="1" type="ORF">D7D48_06665</name>
</gene>
<sequence length="78" mass="8226">MSYMDAHAAFAPAGGIQELSFDEIGQVNGGARAAALVIRIIDWIGRAQTVKAVMDVMPHVNLVEIGEHEQGRRPGAGG</sequence>
<accession>A0A3R8QA13</accession>
<name>A0A3R8QA13_9SPHN</name>
<evidence type="ECO:0000313" key="1">
    <source>
        <dbReference type="EMBL" id="RRQ52513.1"/>
    </source>
</evidence>
<keyword evidence="2" id="KW-1185">Reference proteome</keyword>
<dbReference type="Proteomes" id="UP000268553">
    <property type="component" value="Unassembled WGS sequence"/>
</dbReference>
<dbReference type="OrthoDB" id="10006931at2"/>